<keyword evidence="1" id="KW-0175">Coiled coil</keyword>
<comment type="caution">
    <text evidence="3">The sequence shown here is derived from an EMBL/GenBank/DDBJ whole genome shotgun (WGS) entry which is preliminary data.</text>
</comment>
<sequence>MRPPHRLSEPVGSTLNKSKSQGYINRLQQQNEYKAGNSVPGSTVAPTGPNKPNQRRGSKDLSHKTDEKTQSQQDLRQYSPSSVAEIQEINERLRQELLELEGQIKQQSRETNTKP</sequence>
<feature type="coiled-coil region" evidence="1">
    <location>
        <begin position="83"/>
        <end position="110"/>
    </location>
</feature>
<proteinExistence type="predicted"/>
<evidence type="ECO:0000256" key="2">
    <source>
        <dbReference type="SAM" id="MobiDB-lite"/>
    </source>
</evidence>
<reference evidence="3" key="1">
    <citation type="journal article" date="2023" name="Mol. Biol. Evol.">
        <title>Third-Generation Sequencing Reveals the Adaptive Role of the Epigenome in Three Deep-Sea Polychaetes.</title>
        <authorList>
            <person name="Perez M."/>
            <person name="Aroh O."/>
            <person name="Sun Y."/>
            <person name="Lan Y."/>
            <person name="Juniper S.K."/>
            <person name="Young C.R."/>
            <person name="Angers B."/>
            <person name="Qian P.Y."/>
        </authorList>
    </citation>
    <scope>NUCLEOTIDE SEQUENCE</scope>
    <source>
        <strain evidence="3">R07B-5</strain>
    </source>
</reference>
<feature type="compositionally biased region" description="Polar residues" evidence="2">
    <location>
        <begin position="70"/>
        <end position="82"/>
    </location>
</feature>
<feature type="compositionally biased region" description="Polar residues" evidence="2">
    <location>
        <begin position="11"/>
        <end position="32"/>
    </location>
</feature>
<gene>
    <name evidence="3" type="ORF">NP493_47g01030</name>
</gene>
<dbReference type="EMBL" id="JAODUO010000047">
    <property type="protein sequence ID" value="KAK2191701.1"/>
    <property type="molecule type" value="Genomic_DNA"/>
</dbReference>
<evidence type="ECO:0000313" key="3">
    <source>
        <dbReference type="EMBL" id="KAK2191701.1"/>
    </source>
</evidence>
<dbReference type="Proteomes" id="UP001209878">
    <property type="component" value="Unassembled WGS sequence"/>
</dbReference>
<organism evidence="3 4">
    <name type="scientific">Ridgeia piscesae</name>
    <name type="common">Tubeworm</name>
    <dbReference type="NCBI Taxonomy" id="27915"/>
    <lineage>
        <taxon>Eukaryota</taxon>
        <taxon>Metazoa</taxon>
        <taxon>Spiralia</taxon>
        <taxon>Lophotrochozoa</taxon>
        <taxon>Annelida</taxon>
        <taxon>Polychaeta</taxon>
        <taxon>Sedentaria</taxon>
        <taxon>Canalipalpata</taxon>
        <taxon>Sabellida</taxon>
        <taxon>Siboglinidae</taxon>
        <taxon>Ridgeia</taxon>
    </lineage>
</organism>
<name>A0AAD9PBD9_RIDPI</name>
<dbReference type="AlphaFoldDB" id="A0AAD9PBD9"/>
<keyword evidence="4" id="KW-1185">Reference proteome</keyword>
<accession>A0AAD9PBD9</accession>
<feature type="region of interest" description="Disordered" evidence="2">
    <location>
        <begin position="1"/>
        <end position="82"/>
    </location>
</feature>
<protein>
    <submittedName>
        <fullName evidence="3">Uncharacterized protein</fullName>
    </submittedName>
</protein>
<evidence type="ECO:0000256" key="1">
    <source>
        <dbReference type="SAM" id="Coils"/>
    </source>
</evidence>
<evidence type="ECO:0000313" key="4">
    <source>
        <dbReference type="Proteomes" id="UP001209878"/>
    </source>
</evidence>
<feature type="compositionally biased region" description="Basic and acidic residues" evidence="2">
    <location>
        <begin position="57"/>
        <end position="69"/>
    </location>
</feature>